<dbReference type="PANTHER" id="PTHR33164">
    <property type="entry name" value="TRANSCRIPTIONAL REGULATOR, MARR FAMILY"/>
    <property type="match status" value="1"/>
</dbReference>
<dbReference type="RefSeq" id="WP_099960376.1">
    <property type="nucleotide sequence ID" value="NZ_CBCRUE010000008.1"/>
</dbReference>
<evidence type="ECO:0000313" key="4">
    <source>
        <dbReference type="Proteomes" id="UP001179858"/>
    </source>
</evidence>
<dbReference type="InterPro" id="IPR011991">
    <property type="entry name" value="ArsR-like_HTH"/>
</dbReference>
<accession>A0AAF0GM34</accession>
<dbReference type="Pfam" id="PF12802">
    <property type="entry name" value="MarR_2"/>
    <property type="match status" value="1"/>
</dbReference>
<dbReference type="InterPro" id="IPR039422">
    <property type="entry name" value="MarR/SlyA-like"/>
</dbReference>
<feature type="domain" description="HTH marR-type" evidence="2">
    <location>
        <begin position="1"/>
        <end position="135"/>
    </location>
</feature>
<dbReference type="SUPFAM" id="SSF46785">
    <property type="entry name" value="Winged helix' DNA-binding domain"/>
    <property type="match status" value="1"/>
</dbReference>
<organism evidence="3 4">
    <name type="scientific">Latilactobacillus sakei</name>
    <name type="common">Lactobacillus sakei</name>
    <dbReference type="NCBI Taxonomy" id="1599"/>
    <lineage>
        <taxon>Bacteria</taxon>
        <taxon>Bacillati</taxon>
        <taxon>Bacillota</taxon>
        <taxon>Bacilli</taxon>
        <taxon>Lactobacillales</taxon>
        <taxon>Lactobacillaceae</taxon>
        <taxon>Latilactobacillus</taxon>
    </lineage>
</organism>
<name>A0AAF0GM34_LATSK</name>
<gene>
    <name evidence="3" type="ORF">QBD03_08855</name>
</gene>
<dbReference type="Gene3D" id="1.10.10.10">
    <property type="entry name" value="Winged helix-like DNA-binding domain superfamily/Winged helix DNA-binding domain"/>
    <property type="match status" value="1"/>
</dbReference>
<evidence type="ECO:0000256" key="1">
    <source>
        <dbReference type="ARBA" id="ARBA00023125"/>
    </source>
</evidence>
<keyword evidence="1" id="KW-0238">DNA-binding</keyword>
<evidence type="ECO:0000259" key="2">
    <source>
        <dbReference type="PROSITE" id="PS50995"/>
    </source>
</evidence>
<dbReference type="GO" id="GO:0003677">
    <property type="term" value="F:DNA binding"/>
    <property type="evidence" value="ECO:0007669"/>
    <property type="project" value="UniProtKB-KW"/>
</dbReference>
<reference evidence="3" key="1">
    <citation type="submission" date="2023-04" db="EMBL/GenBank/DDBJ databases">
        <title>Novel strain of Lactilactobacillus sakei and use thereof.</title>
        <authorList>
            <person name="Kim S.Y."/>
        </authorList>
    </citation>
    <scope>NUCLEOTIDE SEQUENCE</scope>
    <source>
        <strain evidence="3">HUP1</strain>
    </source>
</reference>
<sequence length="135" mass="15395">MIEQEASIAYINSIKELLELVDTRIRKQGGISYEQFYILYLLTKDSQLTSKAIAQIAKVSPPAVSRKLNVLMQKGLIKKIYGQSKDQREIQIQVTKKGEAVTKNIINRYNEILNNNVNISKLALETKRVKALMNE</sequence>
<dbReference type="Proteomes" id="UP001179858">
    <property type="component" value="Chromosome"/>
</dbReference>
<dbReference type="AlphaFoldDB" id="A0AAF0GM34"/>
<dbReference type="CDD" id="cd00090">
    <property type="entry name" value="HTH_ARSR"/>
    <property type="match status" value="1"/>
</dbReference>
<dbReference type="SMART" id="SM00347">
    <property type="entry name" value="HTH_MARR"/>
    <property type="match status" value="1"/>
</dbReference>
<dbReference type="InterPro" id="IPR036390">
    <property type="entry name" value="WH_DNA-bd_sf"/>
</dbReference>
<dbReference type="PANTHER" id="PTHR33164:SF101">
    <property type="entry name" value="TRANSCRIPTIONAL REPRESSOR MPRA"/>
    <property type="match status" value="1"/>
</dbReference>
<dbReference type="GO" id="GO:0003700">
    <property type="term" value="F:DNA-binding transcription factor activity"/>
    <property type="evidence" value="ECO:0007669"/>
    <property type="project" value="InterPro"/>
</dbReference>
<proteinExistence type="predicted"/>
<dbReference type="PROSITE" id="PS50995">
    <property type="entry name" value="HTH_MARR_2"/>
    <property type="match status" value="1"/>
</dbReference>
<evidence type="ECO:0000313" key="3">
    <source>
        <dbReference type="EMBL" id="WGI18850.1"/>
    </source>
</evidence>
<dbReference type="EMBL" id="CP122959">
    <property type="protein sequence ID" value="WGI18850.1"/>
    <property type="molecule type" value="Genomic_DNA"/>
</dbReference>
<dbReference type="GO" id="GO:0006950">
    <property type="term" value="P:response to stress"/>
    <property type="evidence" value="ECO:0007669"/>
    <property type="project" value="TreeGrafter"/>
</dbReference>
<dbReference type="InterPro" id="IPR036388">
    <property type="entry name" value="WH-like_DNA-bd_sf"/>
</dbReference>
<protein>
    <submittedName>
        <fullName evidence="3">Winged helix-turn-helix transcriptional regulator</fullName>
    </submittedName>
</protein>
<dbReference type="InterPro" id="IPR000835">
    <property type="entry name" value="HTH_MarR-typ"/>
</dbReference>